<dbReference type="GO" id="GO:0043420">
    <property type="term" value="P:anthranilate metabolic process"/>
    <property type="evidence" value="ECO:0007669"/>
    <property type="project" value="TreeGrafter"/>
</dbReference>
<dbReference type="InterPro" id="IPR015424">
    <property type="entry name" value="PyrdxlP-dep_Trfase"/>
</dbReference>
<dbReference type="NCBIfam" id="TIGR01814">
    <property type="entry name" value="kynureninase"/>
    <property type="match status" value="1"/>
</dbReference>
<dbReference type="GO" id="GO:0005737">
    <property type="term" value="C:cytoplasm"/>
    <property type="evidence" value="ECO:0007669"/>
    <property type="project" value="InterPro"/>
</dbReference>
<dbReference type="PANTHER" id="PTHR14084">
    <property type="entry name" value="KYNURENINASE"/>
    <property type="match status" value="1"/>
</dbReference>
<evidence type="ECO:0008006" key="7">
    <source>
        <dbReference type="Google" id="ProtNLM"/>
    </source>
</evidence>
<dbReference type="GO" id="GO:0019441">
    <property type="term" value="P:L-tryptophan catabolic process to kynurenine"/>
    <property type="evidence" value="ECO:0007669"/>
    <property type="project" value="TreeGrafter"/>
</dbReference>
<evidence type="ECO:0000313" key="5">
    <source>
        <dbReference type="EMBL" id="POS85711.1"/>
    </source>
</evidence>
<dbReference type="PANTHER" id="PTHR14084:SF0">
    <property type="entry name" value="KYNURENINASE"/>
    <property type="match status" value="1"/>
</dbReference>
<reference evidence="5 6" key="1">
    <citation type="submission" date="2017-10" db="EMBL/GenBank/DDBJ databases">
        <title>Development of genomic resources for the powdery mildew, Erysiphe pulchra.</title>
        <authorList>
            <person name="Wadl P.A."/>
            <person name="Mack B.M."/>
            <person name="Moore G."/>
            <person name="Beltz S.B."/>
        </authorList>
    </citation>
    <scope>NUCLEOTIDE SEQUENCE [LARGE SCALE GENOMIC DNA]</scope>
    <source>
        <strain evidence="5">Cflorida</strain>
    </source>
</reference>
<dbReference type="AlphaFoldDB" id="A0A2S4PUJ4"/>
<proteinExistence type="inferred from homology"/>
<dbReference type="EMBL" id="PEDP01000522">
    <property type="protein sequence ID" value="POS85711.1"/>
    <property type="molecule type" value="Genomic_DNA"/>
</dbReference>
<comment type="caution">
    <text evidence="5">The sequence shown here is derived from an EMBL/GenBank/DDBJ whole genome shotgun (WGS) entry which is preliminary data.</text>
</comment>
<dbReference type="Pfam" id="PF22580">
    <property type="entry name" value="KYNU_C"/>
    <property type="match status" value="1"/>
</dbReference>
<dbReference type="PIRSF" id="PIRSF038800">
    <property type="entry name" value="KYNU"/>
    <property type="match status" value="1"/>
</dbReference>
<evidence type="ECO:0000313" key="6">
    <source>
        <dbReference type="Proteomes" id="UP000237438"/>
    </source>
</evidence>
<keyword evidence="1" id="KW-0662">Pyridine nucleotide biosynthesis</keyword>
<protein>
    <recommendedName>
        <fullName evidence="7">Kynureninase</fullName>
    </recommendedName>
</protein>
<evidence type="ECO:0000256" key="3">
    <source>
        <dbReference type="ARBA" id="ARBA00022898"/>
    </source>
</evidence>
<dbReference type="GO" id="GO:0030170">
    <property type="term" value="F:pyridoxal phosphate binding"/>
    <property type="evidence" value="ECO:0007669"/>
    <property type="project" value="InterPro"/>
</dbReference>
<dbReference type="GO" id="GO:0030429">
    <property type="term" value="F:kynureninase activity"/>
    <property type="evidence" value="ECO:0007669"/>
    <property type="project" value="InterPro"/>
</dbReference>
<keyword evidence="6" id="KW-1185">Reference proteome</keyword>
<dbReference type="Gene3D" id="3.40.640.10">
    <property type="entry name" value="Type I PLP-dependent aspartate aminotransferase-like (Major domain)"/>
    <property type="match status" value="1"/>
</dbReference>
<gene>
    <name evidence="4" type="ORF">EPUL_002868</name>
    <name evidence="5" type="ORF">EPUL_004297</name>
</gene>
<accession>A0A2S4PUJ4</accession>
<feature type="non-terminal residue" evidence="5">
    <location>
        <position position="483"/>
    </location>
</feature>
<sequence>MALENTENTETVIPSITRTVEDFSKDHAKYLDEQDPLPDSKKLFRVPTKKQLKSNTIGPLFAVSVDEQVDVQDSSSPDSVYLCGNSLGLQPRRTAFQILQYITTWATQGVHGHFKPIVDSPLPEWLDMDVRASNSMAPILGALPSEVAVMQTLTGNLHLLMSTFYRPDLHGRHKIIIENQAFPSDHFVAESQIKLHGLDPRTSLITISPQAPSQILTTAQIISTIQEHGPTTSIILFPGIQYYTGQFFDIQAINDAARKEGVFAIWDLAHAAGNYLNSGPGVTGGLFIHENQSQVSEDHGETKYINRLSGWWGSEKKSRFAMDNRFIPIPGAAGFQLSNPSILDLTSIIASLEVFNDTCRWQSIDHARKEGIAPLRKKSIRLTGYLEAGLQNMEMFTKGKFQIITPSNPNQRGAQLSLKLEPDLLNIVMKELEERGIVVDERQPDVIRVAPTPLYNTFEDCWDFIDAFRKALFIAVEAKNKEI</sequence>
<dbReference type="STRING" id="225359.A0A2S4PUJ4"/>
<dbReference type="InterPro" id="IPR015421">
    <property type="entry name" value="PyrdxlP-dep_Trfase_major"/>
</dbReference>
<dbReference type="HAMAP" id="MF_01970">
    <property type="entry name" value="Kynureninase"/>
    <property type="match status" value="1"/>
</dbReference>
<dbReference type="InterPro" id="IPR015422">
    <property type="entry name" value="PyrdxlP-dep_Trfase_small"/>
</dbReference>
<dbReference type="EMBL" id="PEDP01000550">
    <property type="protein sequence ID" value="POS85607.1"/>
    <property type="molecule type" value="Genomic_DNA"/>
</dbReference>
<dbReference type="InterPro" id="IPR010111">
    <property type="entry name" value="Kynureninase"/>
</dbReference>
<dbReference type="OrthoDB" id="5978656at2759"/>
<keyword evidence="2" id="KW-0378">Hydrolase</keyword>
<evidence type="ECO:0000256" key="1">
    <source>
        <dbReference type="ARBA" id="ARBA00022642"/>
    </source>
</evidence>
<dbReference type="Gene3D" id="3.90.1150.10">
    <property type="entry name" value="Aspartate Aminotransferase, domain 1"/>
    <property type="match status" value="1"/>
</dbReference>
<dbReference type="GO" id="GO:0009435">
    <property type="term" value="P:NAD+ biosynthetic process"/>
    <property type="evidence" value="ECO:0007669"/>
    <property type="project" value="InterPro"/>
</dbReference>
<organism evidence="5 6">
    <name type="scientific">Erysiphe pulchra</name>
    <dbReference type="NCBI Taxonomy" id="225359"/>
    <lineage>
        <taxon>Eukaryota</taxon>
        <taxon>Fungi</taxon>
        <taxon>Dikarya</taxon>
        <taxon>Ascomycota</taxon>
        <taxon>Pezizomycotina</taxon>
        <taxon>Leotiomycetes</taxon>
        <taxon>Erysiphales</taxon>
        <taxon>Erysiphaceae</taxon>
        <taxon>Erysiphe</taxon>
    </lineage>
</organism>
<keyword evidence="3" id="KW-0663">Pyridoxal phosphate</keyword>
<dbReference type="Proteomes" id="UP000237438">
    <property type="component" value="Unassembled WGS sequence"/>
</dbReference>
<evidence type="ECO:0000256" key="2">
    <source>
        <dbReference type="ARBA" id="ARBA00022801"/>
    </source>
</evidence>
<name>A0A2S4PUJ4_9PEZI</name>
<dbReference type="SUPFAM" id="SSF53383">
    <property type="entry name" value="PLP-dependent transferases"/>
    <property type="match status" value="1"/>
</dbReference>
<evidence type="ECO:0000313" key="4">
    <source>
        <dbReference type="EMBL" id="POS85607.1"/>
    </source>
</evidence>